<dbReference type="PANTHER" id="PTHR11902:SF1">
    <property type="entry name" value="ENOLASE"/>
    <property type="match status" value="1"/>
</dbReference>
<dbReference type="InterPro" id="IPR020810">
    <property type="entry name" value="Enolase_C"/>
</dbReference>
<dbReference type="PANTHER" id="PTHR11902">
    <property type="entry name" value="ENOLASE"/>
    <property type="match status" value="1"/>
</dbReference>
<dbReference type="SFLD" id="SFLDG00178">
    <property type="entry name" value="enolase"/>
    <property type="match status" value="1"/>
</dbReference>
<feature type="domain" description="Enolase N-terminal" evidence="9">
    <location>
        <begin position="4"/>
        <end position="122"/>
    </location>
</feature>
<dbReference type="NCBIfam" id="TIGR01060">
    <property type="entry name" value="eno"/>
    <property type="match status" value="1"/>
</dbReference>
<evidence type="ECO:0000256" key="4">
    <source>
        <dbReference type="ARBA" id="ARBA00012058"/>
    </source>
</evidence>
<dbReference type="InterPro" id="IPR020811">
    <property type="entry name" value="Enolase_N"/>
</dbReference>
<keyword evidence="6" id="KW-0324">Glycolysis</keyword>
<dbReference type="SUPFAM" id="SSF54826">
    <property type="entry name" value="Enolase N-terminal domain-like"/>
    <property type="match status" value="1"/>
</dbReference>
<dbReference type="Gene3D" id="3.20.20.120">
    <property type="entry name" value="Enolase-like C-terminal domain"/>
    <property type="match status" value="1"/>
</dbReference>
<dbReference type="PIRSF" id="PIRSF001400">
    <property type="entry name" value="Enolase"/>
    <property type="match status" value="1"/>
</dbReference>
<proteinExistence type="inferred from homology"/>
<evidence type="ECO:0000256" key="5">
    <source>
        <dbReference type="ARBA" id="ARBA00022842"/>
    </source>
</evidence>
<feature type="domain" description="Enolase C-terminal TIM barrel" evidence="8">
    <location>
        <begin position="127"/>
        <end position="395"/>
    </location>
</feature>
<comment type="cofactor">
    <cofactor evidence="1">
        <name>Mg(2+)</name>
        <dbReference type="ChEBI" id="CHEBI:18420"/>
    </cofactor>
</comment>
<name>A0A0W8FFN6_9ZZZZ</name>
<evidence type="ECO:0000256" key="6">
    <source>
        <dbReference type="ARBA" id="ARBA00023152"/>
    </source>
</evidence>
<keyword evidence="5" id="KW-0460">Magnesium</keyword>
<protein>
    <recommendedName>
        <fullName evidence="4">phosphopyruvate hydratase</fullName>
        <ecNumber evidence="4">4.2.1.11</ecNumber>
    </recommendedName>
</protein>
<dbReference type="EC" id="4.2.1.11" evidence="4"/>
<sequence>MSIIEQITLRTILDSRGNATVEADIHTENGFGRAAAPSGASTGRYEAKTRPAREAVTHARQHLIPSLIGEDSRDQITFDTLLRELDGTADFSTIGANVAVALSLANAKAAASSLGLELFRYLGGAFAGETPLPLGNVIGGGAHATDATDIQEFLVVPTGAADAEEAVFANAAVHRTIKDLLKKQGRGCGKGDEGAWAPRIEDALAFEIVSEAVALVMDDMGVEIRMGIDVAASELYDGERYRYRDGARTPEDQVAYMAELVDRYNLIYVEDPLQEEDFDGFAELLMQAGNDCLVCGDDLFVTNVDRITTGIEKRAANCVLIKPNQIGTLTDTFEAVHLAQGNTLETVMSHRSGETTDETIAHLATAFGCIFLKTGVVGGERIAKLNELIRIEELI</sequence>
<keyword evidence="7 10" id="KW-0456">Lyase</keyword>
<dbReference type="SFLD" id="SFLDS00001">
    <property type="entry name" value="Enolase"/>
    <property type="match status" value="1"/>
</dbReference>
<organism evidence="10">
    <name type="scientific">hydrocarbon metagenome</name>
    <dbReference type="NCBI Taxonomy" id="938273"/>
    <lineage>
        <taxon>unclassified sequences</taxon>
        <taxon>metagenomes</taxon>
        <taxon>ecological metagenomes</taxon>
    </lineage>
</organism>
<dbReference type="InterPro" id="IPR029017">
    <property type="entry name" value="Enolase-like_N"/>
</dbReference>
<dbReference type="InterPro" id="IPR020809">
    <property type="entry name" value="Enolase_CS"/>
</dbReference>
<evidence type="ECO:0000256" key="3">
    <source>
        <dbReference type="ARBA" id="ARBA00009604"/>
    </source>
</evidence>
<dbReference type="SFLD" id="SFLDF00002">
    <property type="entry name" value="enolase"/>
    <property type="match status" value="1"/>
</dbReference>
<comment type="similarity">
    <text evidence="3">Belongs to the enolase family.</text>
</comment>
<dbReference type="GO" id="GO:0000287">
    <property type="term" value="F:magnesium ion binding"/>
    <property type="evidence" value="ECO:0007669"/>
    <property type="project" value="InterPro"/>
</dbReference>
<dbReference type="InterPro" id="IPR000941">
    <property type="entry name" value="Enolase"/>
</dbReference>
<evidence type="ECO:0000256" key="1">
    <source>
        <dbReference type="ARBA" id="ARBA00001946"/>
    </source>
</evidence>
<dbReference type="PRINTS" id="PR00148">
    <property type="entry name" value="ENOLASE"/>
</dbReference>
<comment type="pathway">
    <text evidence="2">Carbohydrate degradation; glycolysis; pyruvate from D-glyceraldehyde 3-phosphate: step 4/5.</text>
</comment>
<gene>
    <name evidence="10" type="ORF">ASZ90_010567</name>
</gene>
<dbReference type="PROSITE" id="PS00164">
    <property type="entry name" value="ENOLASE"/>
    <property type="match status" value="1"/>
</dbReference>
<evidence type="ECO:0000259" key="9">
    <source>
        <dbReference type="SMART" id="SM01193"/>
    </source>
</evidence>
<dbReference type="AlphaFoldDB" id="A0A0W8FFN6"/>
<evidence type="ECO:0000259" key="8">
    <source>
        <dbReference type="SMART" id="SM01192"/>
    </source>
</evidence>
<dbReference type="Gene3D" id="3.30.390.10">
    <property type="entry name" value="Enolase-like, N-terminal domain"/>
    <property type="match status" value="1"/>
</dbReference>
<dbReference type="GO" id="GO:0000015">
    <property type="term" value="C:phosphopyruvate hydratase complex"/>
    <property type="evidence" value="ECO:0007669"/>
    <property type="project" value="InterPro"/>
</dbReference>
<dbReference type="SMART" id="SM01192">
    <property type="entry name" value="Enolase_C"/>
    <property type="match status" value="1"/>
</dbReference>
<evidence type="ECO:0000313" key="10">
    <source>
        <dbReference type="EMBL" id="KUG19692.1"/>
    </source>
</evidence>
<dbReference type="CDD" id="cd03313">
    <property type="entry name" value="enolase"/>
    <property type="match status" value="1"/>
</dbReference>
<dbReference type="InterPro" id="IPR036849">
    <property type="entry name" value="Enolase-like_C_sf"/>
</dbReference>
<dbReference type="GO" id="GO:0006096">
    <property type="term" value="P:glycolytic process"/>
    <property type="evidence" value="ECO:0007669"/>
    <property type="project" value="UniProtKB-UniPathway"/>
</dbReference>
<reference evidence="10" key="1">
    <citation type="journal article" date="2015" name="Proc. Natl. Acad. Sci. U.S.A.">
        <title>Networks of energetic and metabolic interactions define dynamics in microbial communities.</title>
        <authorList>
            <person name="Embree M."/>
            <person name="Liu J.K."/>
            <person name="Al-Bassam M.M."/>
            <person name="Zengler K."/>
        </authorList>
    </citation>
    <scope>NUCLEOTIDE SEQUENCE</scope>
</reference>
<evidence type="ECO:0000256" key="2">
    <source>
        <dbReference type="ARBA" id="ARBA00005031"/>
    </source>
</evidence>
<dbReference type="UniPathway" id="UPA00109">
    <property type="reaction ID" value="UER00187"/>
</dbReference>
<evidence type="ECO:0000256" key="7">
    <source>
        <dbReference type="ARBA" id="ARBA00023239"/>
    </source>
</evidence>
<dbReference type="SMART" id="SM01193">
    <property type="entry name" value="Enolase_N"/>
    <property type="match status" value="1"/>
</dbReference>
<dbReference type="GO" id="GO:0004634">
    <property type="term" value="F:phosphopyruvate hydratase activity"/>
    <property type="evidence" value="ECO:0007669"/>
    <property type="project" value="UniProtKB-EC"/>
</dbReference>
<dbReference type="Pfam" id="PF03952">
    <property type="entry name" value="Enolase_N"/>
    <property type="match status" value="1"/>
</dbReference>
<comment type="caution">
    <text evidence="10">The sequence shown here is derived from an EMBL/GenBank/DDBJ whole genome shotgun (WGS) entry which is preliminary data.</text>
</comment>
<dbReference type="HAMAP" id="MF_00318">
    <property type="entry name" value="Enolase"/>
    <property type="match status" value="1"/>
</dbReference>
<dbReference type="SUPFAM" id="SSF51604">
    <property type="entry name" value="Enolase C-terminal domain-like"/>
    <property type="match status" value="1"/>
</dbReference>
<accession>A0A0W8FFN6</accession>
<dbReference type="Pfam" id="PF00113">
    <property type="entry name" value="Enolase_C"/>
    <property type="match status" value="1"/>
</dbReference>
<dbReference type="EMBL" id="LNQE01001264">
    <property type="protein sequence ID" value="KUG19692.1"/>
    <property type="molecule type" value="Genomic_DNA"/>
</dbReference>